<dbReference type="PROSITE" id="PS50853">
    <property type="entry name" value="FN3"/>
    <property type="match status" value="3"/>
</dbReference>
<reference evidence="12" key="3">
    <citation type="submission" date="2025-09" db="UniProtKB">
        <authorList>
            <consortium name="Ensembl"/>
        </authorList>
    </citation>
    <scope>IDENTIFICATION</scope>
</reference>
<dbReference type="CDD" id="cd00063">
    <property type="entry name" value="FN3"/>
    <property type="match status" value="2"/>
</dbReference>
<keyword evidence="13" id="KW-1185">Reference proteome</keyword>
<evidence type="ECO:0000256" key="4">
    <source>
        <dbReference type="ARBA" id="ARBA00022729"/>
    </source>
</evidence>
<feature type="domain" description="Fibronectin type-III" evidence="11">
    <location>
        <begin position="404"/>
        <end position="496"/>
    </location>
</feature>
<feature type="domain" description="Fibronectin type-III" evidence="11">
    <location>
        <begin position="498"/>
        <end position="592"/>
    </location>
</feature>
<evidence type="ECO:0000256" key="3">
    <source>
        <dbReference type="ARBA" id="ARBA00022692"/>
    </source>
</evidence>
<evidence type="ECO:0000256" key="8">
    <source>
        <dbReference type="ARBA" id="ARBA00023170"/>
    </source>
</evidence>
<sequence>MVFVCLLYWKTGRSISITCAGVLQVDAGPIVLMGSDLNVLCRSEKERCGRHFSVYLNQLAQTPLKVLNCSAVMLHLTDIRTPTLELKCIVSEDGHKRTVCGKNFRSGYPPDKPTNFRCFGPRDSENMSCIWDKGKETHIPTSYNVTFKNSENRTYNFHERSHDAAQLHVPWSVFGVSGECAVDVTARNGLGESVSDTFLLSAKDVEIPSTPKIISVDFKNNSAVLRWQSSEPSVMLGKVRLGVTRDGMTSWDDRNGSDASRGELILDGLQPQTQYEFQIQSCTQGERPKCSLWSPAVQRMSPGIAPSRKLDVWRILESTQDKRVQNVTVLWKPLAYEEYSGVLVCYKLMYEQHGLKKTVSCAANVTECTIKLPRGVNALLVSAVTSAGSSPPSALTLRQTGLPGPQVSRLAPAGNNGVFLAWVVHADKSASIVCYIAQWQSTSLDLQWKRLPAEQNSTYIEGLKPGFRFHISLYSVTSSGSSYPVSAWVYSKEEPPLSGPKVSIKAAEESRILIRWEELELHQQRGFIANYTVHIRKCASGQHLQKVTFEGPQAGQRWLDKPATSFVLHVSASNSAGEGPEGEGVLYQCPGLPGYLQDSPEGGFSIKVCLAITIPLFILANLMYWKCFRRRVKMTCINLGPRWLFEKFPKVENSNVTRMLQENYSYSSCSSVYSDPPITPVKDVPTSEQTRLHSTVSRESSCDKGVAETTLQEKVVLYQDSGYKPQITPFTPEEDILESEDSLITGDLICDMETPEFQRHWPWGVSEDRCSPGLRTRIRPTLNPSDERALAPKQESLVDFNSFLEETRYGQTLLPDDLVSCLMGLKLKPAGSTSYFPQGLFGTEDHS</sequence>
<reference evidence="12" key="2">
    <citation type="submission" date="2025-08" db="UniProtKB">
        <authorList>
            <consortium name="Ensembl"/>
        </authorList>
    </citation>
    <scope>IDENTIFICATION</scope>
</reference>
<dbReference type="Proteomes" id="UP000694397">
    <property type="component" value="Chromosome 9"/>
</dbReference>
<evidence type="ECO:0000313" key="13">
    <source>
        <dbReference type="Proteomes" id="UP000694397"/>
    </source>
</evidence>
<feature type="transmembrane region" description="Helical" evidence="10">
    <location>
        <begin position="604"/>
        <end position="624"/>
    </location>
</feature>
<evidence type="ECO:0000313" key="12">
    <source>
        <dbReference type="Ensembl" id="ENSSFOP00015002647.2"/>
    </source>
</evidence>
<keyword evidence="7 10" id="KW-0472">Membrane</keyword>
<evidence type="ECO:0000256" key="10">
    <source>
        <dbReference type="SAM" id="Phobius"/>
    </source>
</evidence>
<comment type="subcellular location">
    <subcellularLocation>
        <location evidence="1">Membrane</location>
        <topology evidence="1">Single-pass type I membrane protein</topology>
    </subcellularLocation>
</comment>
<keyword evidence="5" id="KW-0677">Repeat</keyword>
<keyword evidence="9" id="KW-0325">Glycoprotein</keyword>
<keyword evidence="8" id="KW-0675">Receptor</keyword>
<name>A0A8C9UY71_SCLFO</name>
<dbReference type="InterPro" id="IPR003961">
    <property type="entry name" value="FN3_dom"/>
</dbReference>
<evidence type="ECO:0000256" key="2">
    <source>
        <dbReference type="ARBA" id="ARBA00008921"/>
    </source>
</evidence>
<feature type="domain" description="Fibronectin type-III" evidence="11">
    <location>
        <begin position="207"/>
        <end position="304"/>
    </location>
</feature>
<dbReference type="PANTHER" id="PTHR48423:SF2">
    <property type="entry name" value="INTERLEUKIN-12 RECEPTOR SUBUNIT BETA-2"/>
    <property type="match status" value="1"/>
</dbReference>
<gene>
    <name evidence="12" type="primary">il23r</name>
</gene>
<keyword evidence="4" id="KW-0732">Signal</keyword>
<dbReference type="InterPro" id="IPR052672">
    <property type="entry name" value="Type1_Cytokine_Rcpt_Type2"/>
</dbReference>
<dbReference type="Gene3D" id="2.60.40.10">
    <property type="entry name" value="Immunoglobulins"/>
    <property type="match status" value="5"/>
</dbReference>
<dbReference type="AlphaFoldDB" id="A0A8C9UY71"/>
<accession>A0A8C9UY71</accession>
<keyword evidence="6 10" id="KW-1133">Transmembrane helix</keyword>
<dbReference type="SMART" id="SM00060">
    <property type="entry name" value="FN3"/>
    <property type="match status" value="3"/>
</dbReference>
<dbReference type="GeneTree" id="ENSGT00940000159829"/>
<evidence type="ECO:0000256" key="1">
    <source>
        <dbReference type="ARBA" id="ARBA00004479"/>
    </source>
</evidence>
<dbReference type="SUPFAM" id="SSF49265">
    <property type="entry name" value="Fibronectin type III"/>
    <property type="match status" value="3"/>
</dbReference>
<evidence type="ECO:0000256" key="6">
    <source>
        <dbReference type="ARBA" id="ARBA00022989"/>
    </source>
</evidence>
<dbReference type="Ensembl" id="ENSSFOT00015002692.2">
    <property type="protein sequence ID" value="ENSSFOP00015002647.2"/>
    <property type="gene ID" value="ENSSFOG00015001776.2"/>
</dbReference>
<protein>
    <recommendedName>
        <fullName evidence="11">Fibronectin type-III domain-containing protein</fullName>
    </recommendedName>
</protein>
<evidence type="ECO:0000256" key="7">
    <source>
        <dbReference type="ARBA" id="ARBA00023136"/>
    </source>
</evidence>
<dbReference type="GO" id="GO:0005886">
    <property type="term" value="C:plasma membrane"/>
    <property type="evidence" value="ECO:0007669"/>
    <property type="project" value="UniProtKB-ARBA"/>
</dbReference>
<evidence type="ECO:0000256" key="9">
    <source>
        <dbReference type="ARBA" id="ARBA00023180"/>
    </source>
</evidence>
<reference evidence="12 13" key="1">
    <citation type="submission" date="2019-04" db="EMBL/GenBank/DDBJ databases">
        <authorList>
            <consortium name="Wellcome Sanger Institute Data Sharing"/>
        </authorList>
    </citation>
    <scope>NUCLEOTIDE SEQUENCE [LARGE SCALE GENOMIC DNA]</scope>
</reference>
<dbReference type="PANTHER" id="PTHR48423">
    <property type="entry name" value="INTERLEUKIN-27 RECEPTOR SUBUNIT ALPHA"/>
    <property type="match status" value="1"/>
</dbReference>
<keyword evidence="3 10" id="KW-0812">Transmembrane</keyword>
<organism evidence="12 13">
    <name type="scientific">Scleropages formosus</name>
    <name type="common">Asian bonytongue</name>
    <name type="synonym">Osteoglossum formosum</name>
    <dbReference type="NCBI Taxonomy" id="113540"/>
    <lineage>
        <taxon>Eukaryota</taxon>
        <taxon>Metazoa</taxon>
        <taxon>Chordata</taxon>
        <taxon>Craniata</taxon>
        <taxon>Vertebrata</taxon>
        <taxon>Euteleostomi</taxon>
        <taxon>Actinopterygii</taxon>
        <taxon>Neopterygii</taxon>
        <taxon>Teleostei</taxon>
        <taxon>Osteoglossocephala</taxon>
        <taxon>Osteoglossomorpha</taxon>
        <taxon>Osteoglossiformes</taxon>
        <taxon>Osteoglossidae</taxon>
        <taxon>Scleropages</taxon>
    </lineage>
</organism>
<dbReference type="OrthoDB" id="9897281at2759"/>
<evidence type="ECO:0000256" key="5">
    <source>
        <dbReference type="ARBA" id="ARBA00022737"/>
    </source>
</evidence>
<dbReference type="InterPro" id="IPR036116">
    <property type="entry name" value="FN3_sf"/>
</dbReference>
<proteinExistence type="inferred from homology"/>
<dbReference type="InterPro" id="IPR013783">
    <property type="entry name" value="Ig-like_fold"/>
</dbReference>
<evidence type="ECO:0000259" key="11">
    <source>
        <dbReference type="PROSITE" id="PS50853"/>
    </source>
</evidence>
<comment type="similarity">
    <text evidence="2">Belongs to the type I cytokine receptor family. Type 2 subfamily.</text>
</comment>